<dbReference type="PANTHER" id="PTHR43313:SF36">
    <property type="entry name" value="D-BETA-HYDROXYBUTYRATE DEHYDROGENASE, MITOCHONDRIAL"/>
    <property type="match status" value="1"/>
</dbReference>
<comment type="similarity">
    <text evidence="2">Belongs to the short-chain dehydrogenases/reductases (SDR) family.</text>
</comment>
<name>A0A2J7PGW0_9NEOP</name>
<feature type="transmembrane region" description="Helical" evidence="3">
    <location>
        <begin position="12"/>
        <end position="29"/>
    </location>
</feature>
<evidence type="ECO:0000256" key="2">
    <source>
        <dbReference type="RuleBase" id="RU000363"/>
    </source>
</evidence>
<protein>
    <recommendedName>
        <fullName evidence="6">D-beta-hydroxybutyrate dehydrogenase, mitochondrial</fullName>
    </recommendedName>
</protein>
<evidence type="ECO:0000256" key="1">
    <source>
        <dbReference type="ARBA" id="ARBA00023002"/>
    </source>
</evidence>
<dbReference type="InParanoid" id="A0A2J7PGW0"/>
<feature type="transmembrane region" description="Helical" evidence="3">
    <location>
        <begin position="41"/>
        <end position="60"/>
    </location>
</feature>
<dbReference type="GO" id="GO:0008202">
    <property type="term" value="P:steroid metabolic process"/>
    <property type="evidence" value="ECO:0007669"/>
    <property type="project" value="TreeGrafter"/>
</dbReference>
<dbReference type="InterPro" id="IPR036291">
    <property type="entry name" value="NAD(P)-bd_dom_sf"/>
</dbReference>
<evidence type="ECO:0000313" key="5">
    <source>
        <dbReference type="Proteomes" id="UP000235965"/>
    </source>
</evidence>
<keyword evidence="1" id="KW-0560">Oxidoreductase</keyword>
<dbReference type="PANTHER" id="PTHR43313">
    <property type="entry name" value="SHORT-CHAIN DEHYDROGENASE/REDUCTASE FAMILY 9C"/>
    <property type="match status" value="1"/>
</dbReference>
<accession>A0A2J7PGW0</accession>
<keyword evidence="5" id="KW-1185">Reference proteome</keyword>
<dbReference type="STRING" id="105785.A0A2J7PGW0"/>
<sequence length="351" mass="39217">MDCSLDGIYRAVLRGLQVGLGSALIFAFLKTVVTLPGLEKVSPLAVFSTGILLGIAFSFYRDCLKVSLSGKSVLITGCDSGFGYELALRLERMGAVVFAGCVKSQEGGAKELKELNLKRLHIIQMDVTSDEQVAAAVQYVSRHIPPQGLWAVVNNAGLNAFGYVEWVPIDVCKKVMDVNVWGAVRVIRAFLPLLRDTRGRIVNLSSALSRFSLPNRSTYGITKYGIQALSDCLRFEMKRWGISVSIIEPGSLVSGLFTEDSVKKQAADLWNQIPEQVQKVYTKEFYDDVIGDMLKHSTVSDIPRTPVVDAYMLALVHRFPHPRYQPMELRMKIMVWVHTHLPEWVFEKIFT</sequence>
<dbReference type="SUPFAM" id="SSF51735">
    <property type="entry name" value="NAD(P)-binding Rossmann-fold domains"/>
    <property type="match status" value="1"/>
</dbReference>
<organism evidence="4 5">
    <name type="scientific">Cryptotermes secundus</name>
    <dbReference type="NCBI Taxonomy" id="105785"/>
    <lineage>
        <taxon>Eukaryota</taxon>
        <taxon>Metazoa</taxon>
        <taxon>Ecdysozoa</taxon>
        <taxon>Arthropoda</taxon>
        <taxon>Hexapoda</taxon>
        <taxon>Insecta</taxon>
        <taxon>Pterygota</taxon>
        <taxon>Neoptera</taxon>
        <taxon>Polyneoptera</taxon>
        <taxon>Dictyoptera</taxon>
        <taxon>Blattodea</taxon>
        <taxon>Blattoidea</taxon>
        <taxon>Termitoidae</taxon>
        <taxon>Kalotermitidae</taxon>
        <taxon>Cryptotermitinae</taxon>
        <taxon>Cryptotermes</taxon>
    </lineage>
</organism>
<dbReference type="EMBL" id="NEVH01025161">
    <property type="protein sequence ID" value="PNF15577.1"/>
    <property type="molecule type" value="Genomic_DNA"/>
</dbReference>
<dbReference type="PRINTS" id="PR00080">
    <property type="entry name" value="SDRFAMILY"/>
</dbReference>
<dbReference type="InterPro" id="IPR020904">
    <property type="entry name" value="Sc_DH/Rdtase_CS"/>
</dbReference>
<reference evidence="4 5" key="1">
    <citation type="submission" date="2017-12" db="EMBL/GenBank/DDBJ databases">
        <title>Hemimetabolous genomes reveal molecular basis of termite eusociality.</title>
        <authorList>
            <person name="Harrison M.C."/>
            <person name="Jongepier E."/>
            <person name="Robertson H.M."/>
            <person name="Arning N."/>
            <person name="Bitard-Feildel T."/>
            <person name="Chao H."/>
            <person name="Childers C.P."/>
            <person name="Dinh H."/>
            <person name="Doddapaneni H."/>
            <person name="Dugan S."/>
            <person name="Gowin J."/>
            <person name="Greiner C."/>
            <person name="Han Y."/>
            <person name="Hu H."/>
            <person name="Hughes D.S.T."/>
            <person name="Huylmans A.-K."/>
            <person name="Kemena C."/>
            <person name="Kremer L.P.M."/>
            <person name="Lee S.L."/>
            <person name="Lopez-Ezquerra A."/>
            <person name="Mallet L."/>
            <person name="Monroy-Kuhn J.M."/>
            <person name="Moser A."/>
            <person name="Murali S.C."/>
            <person name="Muzny D.M."/>
            <person name="Otani S."/>
            <person name="Piulachs M.-D."/>
            <person name="Poelchau M."/>
            <person name="Qu J."/>
            <person name="Schaub F."/>
            <person name="Wada-Katsumata A."/>
            <person name="Worley K.C."/>
            <person name="Xie Q."/>
            <person name="Ylla G."/>
            <person name="Poulsen M."/>
            <person name="Gibbs R.A."/>
            <person name="Schal C."/>
            <person name="Richards S."/>
            <person name="Belles X."/>
            <person name="Korb J."/>
            <person name="Bornberg-Bauer E."/>
        </authorList>
    </citation>
    <scope>NUCLEOTIDE SEQUENCE [LARGE SCALE GENOMIC DNA]</scope>
    <source>
        <tissue evidence="4">Whole body</tissue>
    </source>
</reference>
<dbReference type="InterPro" id="IPR002347">
    <property type="entry name" value="SDR_fam"/>
</dbReference>
<dbReference type="PRINTS" id="PR00081">
    <property type="entry name" value="GDHRDH"/>
</dbReference>
<comment type="caution">
    <text evidence="4">The sequence shown here is derived from an EMBL/GenBank/DDBJ whole genome shotgun (WGS) entry which is preliminary data.</text>
</comment>
<dbReference type="OrthoDB" id="2102561at2759"/>
<gene>
    <name evidence="4" type="ORF">B7P43_G16482</name>
</gene>
<dbReference type="Pfam" id="PF00106">
    <property type="entry name" value="adh_short"/>
    <property type="match status" value="1"/>
</dbReference>
<keyword evidence="3" id="KW-0812">Transmembrane</keyword>
<dbReference type="AlphaFoldDB" id="A0A2J7PGW0"/>
<keyword evidence="3" id="KW-1133">Transmembrane helix</keyword>
<evidence type="ECO:0008006" key="6">
    <source>
        <dbReference type="Google" id="ProtNLM"/>
    </source>
</evidence>
<dbReference type="GO" id="GO:0016491">
    <property type="term" value="F:oxidoreductase activity"/>
    <property type="evidence" value="ECO:0007669"/>
    <property type="project" value="UniProtKB-KW"/>
</dbReference>
<keyword evidence="3" id="KW-0472">Membrane</keyword>
<proteinExistence type="inferred from homology"/>
<dbReference type="Proteomes" id="UP000235965">
    <property type="component" value="Unassembled WGS sequence"/>
</dbReference>
<dbReference type="Gene3D" id="3.40.50.720">
    <property type="entry name" value="NAD(P)-binding Rossmann-like Domain"/>
    <property type="match status" value="1"/>
</dbReference>
<dbReference type="EMBL" id="NEVH01025161">
    <property type="protein sequence ID" value="PNF15576.1"/>
    <property type="molecule type" value="Genomic_DNA"/>
</dbReference>
<dbReference type="PROSITE" id="PS00061">
    <property type="entry name" value="ADH_SHORT"/>
    <property type="match status" value="1"/>
</dbReference>
<evidence type="ECO:0000313" key="4">
    <source>
        <dbReference type="EMBL" id="PNF15576.1"/>
    </source>
</evidence>
<evidence type="ECO:0000256" key="3">
    <source>
        <dbReference type="SAM" id="Phobius"/>
    </source>
</evidence>